<dbReference type="SUPFAM" id="SSF53756">
    <property type="entry name" value="UDP-Glycosyltransferase/glycogen phosphorylase"/>
    <property type="match status" value="1"/>
</dbReference>
<dbReference type="Gene3D" id="3.40.50.1460">
    <property type="match status" value="1"/>
</dbReference>
<gene>
    <name evidence="3" type="ORF">RIF29_16679</name>
</gene>
<dbReference type="Proteomes" id="UP001372338">
    <property type="component" value="Unassembled WGS sequence"/>
</dbReference>
<dbReference type="GO" id="GO:0005773">
    <property type="term" value="C:vacuole"/>
    <property type="evidence" value="ECO:0007669"/>
    <property type="project" value="GOC"/>
</dbReference>
<comment type="caution">
    <text evidence="3">The sequence shown here is derived from an EMBL/GenBank/DDBJ whole genome shotgun (WGS) entry which is preliminary data.</text>
</comment>
<dbReference type="GO" id="GO:0004197">
    <property type="term" value="F:cysteine-type endopeptidase activity"/>
    <property type="evidence" value="ECO:0007669"/>
    <property type="project" value="TreeGrafter"/>
</dbReference>
<organism evidence="3 4">
    <name type="scientific">Crotalaria pallida</name>
    <name type="common">Smooth rattlebox</name>
    <name type="synonym">Crotalaria striata</name>
    <dbReference type="NCBI Taxonomy" id="3830"/>
    <lineage>
        <taxon>Eukaryota</taxon>
        <taxon>Viridiplantae</taxon>
        <taxon>Streptophyta</taxon>
        <taxon>Embryophyta</taxon>
        <taxon>Tracheophyta</taxon>
        <taxon>Spermatophyta</taxon>
        <taxon>Magnoliopsida</taxon>
        <taxon>eudicotyledons</taxon>
        <taxon>Gunneridae</taxon>
        <taxon>Pentapetalae</taxon>
        <taxon>rosids</taxon>
        <taxon>fabids</taxon>
        <taxon>Fabales</taxon>
        <taxon>Fabaceae</taxon>
        <taxon>Papilionoideae</taxon>
        <taxon>50 kb inversion clade</taxon>
        <taxon>genistoids sensu lato</taxon>
        <taxon>core genistoids</taxon>
        <taxon>Crotalarieae</taxon>
        <taxon>Crotalaria</taxon>
    </lineage>
</organism>
<dbReference type="GO" id="GO:0006624">
    <property type="term" value="P:vacuolar protein processing"/>
    <property type="evidence" value="ECO:0007669"/>
    <property type="project" value="TreeGrafter"/>
</dbReference>
<name>A0AAN9IFS5_CROPI</name>
<protein>
    <submittedName>
        <fullName evidence="3">Uncharacterized protein</fullName>
    </submittedName>
</protein>
<dbReference type="Gene3D" id="3.40.50.2000">
    <property type="entry name" value="Glycogen Phosphorylase B"/>
    <property type="match status" value="1"/>
</dbReference>
<accession>A0AAN9IFS5</accession>
<dbReference type="Pfam" id="PF01650">
    <property type="entry name" value="Peptidase_C13"/>
    <property type="match status" value="1"/>
</dbReference>
<dbReference type="InterPro" id="IPR001096">
    <property type="entry name" value="Peptidase_C13"/>
</dbReference>
<feature type="region of interest" description="Disordered" evidence="2">
    <location>
        <begin position="102"/>
        <end position="122"/>
    </location>
</feature>
<evidence type="ECO:0000313" key="4">
    <source>
        <dbReference type="Proteomes" id="UP001372338"/>
    </source>
</evidence>
<evidence type="ECO:0000256" key="2">
    <source>
        <dbReference type="SAM" id="MobiDB-lite"/>
    </source>
</evidence>
<keyword evidence="4" id="KW-1185">Reference proteome</keyword>
<dbReference type="GO" id="GO:0051603">
    <property type="term" value="P:proteolysis involved in protein catabolic process"/>
    <property type="evidence" value="ECO:0007669"/>
    <property type="project" value="TreeGrafter"/>
</dbReference>
<proteinExistence type="inferred from homology"/>
<sequence>MRQVSDTSGFVIGRLEEQKRFDILVEAIPRFIKENVQFEPCGLIQLQAMRYGTVPIVASTGGLVDTVKEGFTGFQMGAFNVEGPAKKWEEVLLSLGVPGSEAGIDDEGKREGHGSKGFSGSSSGASLYHLFSTKLCHWITEKQIAVCLGMPTNPYLYAFDLIEVLKRKHTSGTYNSLVFYLVACESGSIFEGLLPEGLIIYATTASNAEESSWGTYCPGEFPSPPSEYETCLGDLYSVAWMEDRGSGGLSEGGPVVQGGSFNSSKLEYYGQIRKGLYFSSKPLFTNNQKKKAFVYKDITMELR</sequence>
<evidence type="ECO:0000313" key="3">
    <source>
        <dbReference type="EMBL" id="KAK7275560.1"/>
    </source>
</evidence>
<dbReference type="EMBL" id="JAYWIO010000003">
    <property type="protein sequence ID" value="KAK7275560.1"/>
    <property type="molecule type" value="Genomic_DNA"/>
</dbReference>
<dbReference type="PANTHER" id="PTHR12000:SF50">
    <property type="entry name" value="VACUOLAR-PROCESSING ENZYME GAMMA-ISOZYME"/>
    <property type="match status" value="1"/>
</dbReference>
<dbReference type="AlphaFoldDB" id="A0AAN9IFS5"/>
<dbReference type="PANTHER" id="PTHR12000">
    <property type="entry name" value="HEMOGLOBINASE FAMILY MEMBER"/>
    <property type="match status" value="1"/>
</dbReference>
<evidence type="ECO:0000256" key="1">
    <source>
        <dbReference type="ARBA" id="ARBA00009941"/>
    </source>
</evidence>
<comment type="similarity">
    <text evidence="1">Belongs to the peptidase C13 family.</text>
</comment>
<reference evidence="3 4" key="1">
    <citation type="submission" date="2024-01" db="EMBL/GenBank/DDBJ databases">
        <title>The genomes of 5 underutilized Papilionoideae crops provide insights into root nodulation and disease resistanc.</title>
        <authorList>
            <person name="Yuan L."/>
        </authorList>
    </citation>
    <scope>NUCLEOTIDE SEQUENCE [LARGE SCALE GENOMIC DNA]</scope>
    <source>
        <strain evidence="3">ZHUSHIDOU_FW_LH</strain>
        <tissue evidence="3">Leaf</tissue>
    </source>
</reference>